<reference evidence="2 3" key="1">
    <citation type="journal article" date="2015" name="Genome Announc.">
        <title>Expanding the biotechnology potential of lactobacilli through comparative genomics of 213 strains and associated genera.</title>
        <authorList>
            <person name="Sun Z."/>
            <person name="Harris H.M."/>
            <person name="McCann A."/>
            <person name="Guo C."/>
            <person name="Argimon S."/>
            <person name="Zhang W."/>
            <person name="Yang X."/>
            <person name="Jeffery I.B."/>
            <person name="Cooney J.C."/>
            <person name="Kagawa T.F."/>
            <person name="Liu W."/>
            <person name="Song Y."/>
            <person name="Salvetti E."/>
            <person name="Wrobel A."/>
            <person name="Rasinkangas P."/>
            <person name="Parkhill J."/>
            <person name="Rea M.C."/>
            <person name="O'Sullivan O."/>
            <person name="Ritari J."/>
            <person name="Douillard F.P."/>
            <person name="Paul Ross R."/>
            <person name="Yang R."/>
            <person name="Briner A.E."/>
            <person name="Felis G.E."/>
            <person name="de Vos W.M."/>
            <person name="Barrangou R."/>
            <person name="Klaenhammer T.R."/>
            <person name="Caufield P.W."/>
            <person name="Cui Y."/>
            <person name="Zhang H."/>
            <person name="O'Toole P.W."/>
        </authorList>
    </citation>
    <scope>NUCLEOTIDE SEQUENCE [LARGE SCALE GENOMIC DNA]</scope>
    <source>
        <strain evidence="2 3">DSM 19904</strain>
    </source>
</reference>
<dbReference type="PANTHER" id="PTHR43358:SF4">
    <property type="entry name" value="ALPHA_BETA HYDROLASE FOLD-1 DOMAIN-CONTAINING PROTEIN"/>
    <property type="match status" value="1"/>
</dbReference>
<dbReference type="Proteomes" id="UP000051581">
    <property type="component" value="Unassembled WGS sequence"/>
</dbReference>
<evidence type="ECO:0000313" key="2">
    <source>
        <dbReference type="EMBL" id="KRK87383.1"/>
    </source>
</evidence>
<dbReference type="EMBL" id="AZEA01000021">
    <property type="protein sequence ID" value="KRK87383.1"/>
    <property type="molecule type" value="Genomic_DNA"/>
</dbReference>
<organism evidence="2 3">
    <name type="scientific">Lentilactobacillus sunkii DSM 19904</name>
    <dbReference type="NCBI Taxonomy" id="1423808"/>
    <lineage>
        <taxon>Bacteria</taxon>
        <taxon>Bacillati</taxon>
        <taxon>Bacillota</taxon>
        <taxon>Bacilli</taxon>
        <taxon>Lactobacillales</taxon>
        <taxon>Lactobacillaceae</taxon>
        <taxon>Lentilactobacillus</taxon>
    </lineage>
</organism>
<dbReference type="InterPro" id="IPR052920">
    <property type="entry name" value="DNA-binding_regulatory"/>
</dbReference>
<feature type="domain" description="Peptidase S9 prolyl oligopeptidase catalytic" evidence="1">
    <location>
        <begin position="115"/>
        <end position="317"/>
    </location>
</feature>
<dbReference type="Pfam" id="PF00326">
    <property type="entry name" value="Peptidase_S9"/>
    <property type="match status" value="1"/>
</dbReference>
<evidence type="ECO:0000259" key="1">
    <source>
        <dbReference type="Pfam" id="PF00326"/>
    </source>
</evidence>
<evidence type="ECO:0000313" key="3">
    <source>
        <dbReference type="Proteomes" id="UP000051581"/>
    </source>
</evidence>
<dbReference type="InterPro" id="IPR029058">
    <property type="entry name" value="AB_hydrolase_fold"/>
</dbReference>
<keyword evidence="3" id="KW-1185">Reference proteome</keyword>
<dbReference type="GO" id="GO:0006508">
    <property type="term" value="P:proteolysis"/>
    <property type="evidence" value="ECO:0007669"/>
    <property type="project" value="InterPro"/>
</dbReference>
<keyword evidence="2" id="KW-0378">Hydrolase</keyword>
<dbReference type="AlphaFoldDB" id="A0A0R1L7C4"/>
<accession>A0A0R1L7C4</accession>
<dbReference type="SUPFAM" id="SSF53474">
    <property type="entry name" value="alpha/beta-Hydrolases"/>
    <property type="match status" value="1"/>
</dbReference>
<name>A0A0R1L7C4_9LACO</name>
<proteinExistence type="predicted"/>
<dbReference type="PATRIC" id="fig|1423808.3.peg.1289"/>
<sequence length="318" mass="35937">MGLKMKRKTKVLIGLASAAVLVCGGLFGAGLYFYKVAVVPAPKSFLSKTKPIKKGDPLYPAHKWYQDVNKQHWYEMSATRHLKLDANYIAAKQPTNKTIIVAHGFMSDKDKMFNYAYMFHNLGYNVLLPDSRGLGDSQGDYIGYGWPDRLDYVKWIKKVINRNGEDSKIAVFGTSMGGATTMMVSGVKGLPHQVKAFIEDCGYTDVYTEVAYQAKELYHLPKFPLVDIVSGINHVKNGYSFKEASALKQVRKNKRPMLFIHGAHDHFVPTKMVYPLYKADRGPKQLLIVPGPGHSRSIENRPTLYRDTVKKFLDKYMD</sequence>
<comment type="caution">
    <text evidence="2">The sequence shown here is derived from an EMBL/GenBank/DDBJ whole genome shotgun (WGS) entry which is preliminary data.</text>
</comment>
<dbReference type="GO" id="GO:0008236">
    <property type="term" value="F:serine-type peptidase activity"/>
    <property type="evidence" value="ECO:0007669"/>
    <property type="project" value="InterPro"/>
</dbReference>
<dbReference type="PANTHER" id="PTHR43358">
    <property type="entry name" value="ALPHA/BETA-HYDROLASE"/>
    <property type="match status" value="1"/>
</dbReference>
<dbReference type="InterPro" id="IPR001375">
    <property type="entry name" value="Peptidase_S9_cat"/>
</dbReference>
<protein>
    <submittedName>
        <fullName evidence="2">Alpha beta hydrolase fold protein</fullName>
    </submittedName>
</protein>
<dbReference type="Gene3D" id="3.40.50.1820">
    <property type="entry name" value="alpha/beta hydrolase"/>
    <property type="match status" value="1"/>
</dbReference>
<gene>
    <name evidence="2" type="ORF">FD17_GL001275</name>
</gene>